<organism evidence="1 2">
    <name type="scientific">Paenibacillus glacialis</name>
    <dbReference type="NCBI Taxonomy" id="494026"/>
    <lineage>
        <taxon>Bacteria</taxon>
        <taxon>Bacillati</taxon>
        <taxon>Bacillota</taxon>
        <taxon>Bacilli</taxon>
        <taxon>Bacillales</taxon>
        <taxon>Paenibacillaceae</taxon>
        <taxon>Paenibacillus</taxon>
    </lineage>
</organism>
<dbReference type="AlphaFoldDB" id="A0A162K6K7"/>
<dbReference type="Proteomes" id="UP000076967">
    <property type="component" value="Unassembled WGS sequence"/>
</dbReference>
<keyword evidence="2" id="KW-1185">Reference proteome</keyword>
<dbReference type="OrthoDB" id="3533713at2"/>
<proteinExistence type="predicted"/>
<keyword evidence="1" id="KW-0808">Transferase</keyword>
<evidence type="ECO:0000313" key="2">
    <source>
        <dbReference type="Proteomes" id="UP000076967"/>
    </source>
</evidence>
<dbReference type="GO" id="GO:0016740">
    <property type="term" value="F:transferase activity"/>
    <property type="evidence" value="ECO:0007669"/>
    <property type="project" value="UniProtKB-KW"/>
</dbReference>
<dbReference type="InterPro" id="IPR028228">
    <property type="entry name" value="Imm53"/>
</dbReference>
<gene>
    <name evidence="1" type="ORF">PGLA_08220</name>
</gene>
<accession>A0A162K6K7</accession>
<reference evidence="1 2" key="1">
    <citation type="submission" date="2016-03" db="EMBL/GenBank/DDBJ databases">
        <title>Draft genome sequence of Paenibacillus glacialis DSM 22343.</title>
        <authorList>
            <person name="Shin S.-K."/>
            <person name="Yi H."/>
        </authorList>
    </citation>
    <scope>NUCLEOTIDE SEQUENCE [LARGE SCALE GENOMIC DNA]</scope>
    <source>
        <strain evidence="1 2">DSM 22343</strain>
    </source>
</reference>
<dbReference type="RefSeq" id="WP_068531466.1">
    <property type="nucleotide sequence ID" value="NZ_LVJH01000010.1"/>
</dbReference>
<protein>
    <submittedName>
        <fullName evidence="1">Rhodanese-related sulfurtransferase</fullName>
    </submittedName>
</protein>
<dbReference type="STRING" id="494026.PGLA_08220"/>
<sequence>MSYLKWLEGWYESYCDDEWEQTHVVKIESIDTPGWRVTIPLLETELEDKQLNEIIIDRDDNDWVRCWIKDGHFEGAGGLRNLEEMIKLFKEWGEE</sequence>
<evidence type="ECO:0000313" key="1">
    <source>
        <dbReference type="EMBL" id="OAB43756.1"/>
    </source>
</evidence>
<name>A0A162K6K7_9BACL</name>
<dbReference type="Pfam" id="PF15580">
    <property type="entry name" value="Imm53"/>
    <property type="match status" value="1"/>
</dbReference>
<dbReference type="EMBL" id="LVJH01000010">
    <property type="protein sequence ID" value="OAB43756.1"/>
    <property type="molecule type" value="Genomic_DNA"/>
</dbReference>
<comment type="caution">
    <text evidence="1">The sequence shown here is derived from an EMBL/GenBank/DDBJ whole genome shotgun (WGS) entry which is preliminary data.</text>
</comment>